<dbReference type="Gene3D" id="3.10.450.50">
    <property type="match status" value="1"/>
</dbReference>
<dbReference type="KEGG" id="pstg:E8M01_21250"/>
<dbReference type="SUPFAM" id="SSF54427">
    <property type="entry name" value="NTF2-like"/>
    <property type="match status" value="1"/>
</dbReference>
<dbReference type="Pfam" id="PF12893">
    <property type="entry name" value="Lumazine_bd_2"/>
    <property type="match status" value="1"/>
</dbReference>
<keyword evidence="2" id="KW-1185">Reference proteome</keyword>
<evidence type="ECO:0000313" key="1">
    <source>
        <dbReference type="EMBL" id="QCI66533.1"/>
    </source>
</evidence>
<dbReference type="EMBL" id="CP039690">
    <property type="protein sequence ID" value="QCI66533.1"/>
    <property type="molecule type" value="Genomic_DNA"/>
</dbReference>
<evidence type="ECO:0000313" key="2">
    <source>
        <dbReference type="Proteomes" id="UP000298781"/>
    </source>
</evidence>
<protein>
    <submittedName>
        <fullName evidence="1">Nuclear transport factor 2 family protein</fullName>
    </submittedName>
</protein>
<dbReference type="AlphaFoldDB" id="A0A4D7B6D7"/>
<dbReference type="InterPro" id="IPR032710">
    <property type="entry name" value="NTF2-like_dom_sf"/>
</dbReference>
<dbReference type="OrthoDB" id="7451095at2"/>
<proteinExistence type="predicted"/>
<dbReference type="InterPro" id="IPR039437">
    <property type="entry name" value="FrzH/put_lumazine-bd"/>
</dbReference>
<organism evidence="1 2">
    <name type="scientific">Phreatobacter stygius</name>
    <dbReference type="NCBI Taxonomy" id="1940610"/>
    <lineage>
        <taxon>Bacteria</taxon>
        <taxon>Pseudomonadati</taxon>
        <taxon>Pseudomonadota</taxon>
        <taxon>Alphaproteobacteria</taxon>
        <taxon>Hyphomicrobiales</taxon>
        <taxon>Phreatobacteraceae</taxon>
        <taxon>Phreatobacter</taxon>
    </lineage>
</organism>
<dbReference type="RefSeq" id="WP_136961976.1">
    <property type="nucleotide sequence ID" value="NZ_CP039690.1"/>
</dbReference>
<reference evidence="1 2" key="1">
    <citation type="submission" date="2019-04" db="EMBL/GenBank/DDBJ databases">
        <title>Phreatobacter aquaticus sp. nov.</title>
        <authorList>
            <person name="Choi A."/>
        </authorList>
    </citation>
    <scope>NUCLEOTIDE SEQUENCE [LARGE SCALE GENOMIC DNA]</scope>
    <source>
        <strain evidence="1 2">KCTC 52518</strain>
    </source>
</reference>
<accession>A0A4D7B6D7</accession>
<sequence length="139" mass="16025">MDHRYDEIVHAMQLYFDGLYHSDTTRLAKVFHDQARYVCATGGEFTHFGMADYWPIVDRRPSPASRNERRSDRIVSIEFAGPVTAFVRAECAIGPKLFTDLLTFIHRDGRWQIIAKVFHFDLRPQVEADAPRGDPPCPM</sequence>
<dbReference type="Proteomes" id="UP000298781">
    <property type="component" value="Chromosome"/>
</dbReference>
<name>A0A4D7B6D7_9HYPH</name>
<gene>
    <name evidence="1" type="ORF">E8M01_21250</name>
</gene>